<dbReference type="NCBIfam" id="TIGR00797">
    <property type="entry name" value="matE"/>
    <property type="match status" value="1"/>
</dbReference>
<evidence type="ECO:0000256" key="2">
    <source>
        <dbReference type="ARBA" id="ARBA00010199"/>
    </source>
</evidence>
<feature type="transmembrane region" description="Helical" evidence="6">
    <location>
        <begin position="120"/>
        <end position="140"/>
    </location>
</feature>
<evidence type="ECO:0000256" key="1">
    <source>
        <dbReference type="ARBA" id="ARBA00004141"/>
    </source>
</evidence>
<gene>
    <name evidence="8" type="primary">SLC47A2</name>
</gene>
<feature type="transmembrane region" description="Helical" evidence="6">
    <location>
        <begin position="368"/>
        <end position="386"/>
    </location>
</feature>
<dbReference type="GO" id="GO:0005886">
    <property type="term" value="C:plasma membrane"/>
    <property type="evidence" value="ECO:0007669"/>
    <property type="project" value="Ensembl"/>
</dbReference>
<keyword evidence="4 6" id="KW-1133">Transmembrane helix</keyword>
<evidence type="ECO:0000256" key="4">
    <source>
        <dbReference type="ARBA" id="ARBA00022989"/>
    </source>
</evidence>
<feature type="transmembrane region" description="Helical" evidence="6">
    <location>
        <begin position="435"/>
        <end position="459"/>
    </location>
</feature>
<feature type="region of interest" description="Disordered" evidence="7">
    <location>
        <begin position="1"/>
        <end position="24"/>
    </location>
</feature>
<feature type="transmembrane region" description="Helical" evidence="6">
    <location>
        <begin position="576"/>
        <end position="595"/>
    </location>
</feature>
<comment type="similarity">
    <text evidence="2 6">Belongs to the multi antimicrobial extrusion (MATE) (TC 2.A.66.1) family.</text>
</comment>
<proteinExistence type="inferred from homology"/>
<dbReference type="GO" id="GO:1990961">
    <property type="term" value="P:xenobiotic detoxification by transmembrane export across the plasma membrane"/>
    <property type="evidence" value="ECO:0007669"/>
    <property type="project" value="InterPro"/>
</dbReference>
<dbReference type="HOGENOM" id="CLU_012893_1_3_1"/>
<dbReference type="STRING" id="9305.ENSSHAP00000007364"/>
<reference evidence="8 9" key="1">
    <citation type="journal article" date="2011" name="Proc. Natl. Acad. Sci. U.S.A.">
        <title>Genetic diversity and population structure of the endangered marsupial Sarcophilus harrisii (Tasmanian devil).</title>
        <authorList>
            <person name="Miller W."/>
            <person name="Hayes V.M."/>
            <person name="Ratan A."/>
            <person name="Petersen D.C."/>
            <person name="Wittekindt N.E."/>
            <person name="Miller J."/>
            <person name="Walenz B."/>
            <person name="Knight J."/>
            <person name="Qi J."/>
            <person name="Zhao F."/>
            <person name="Wang Q."/>
            <person name="Bedoya-Reina O.C."/>
            <person name="Katiyar N."/>
            <person name="Tomsho L.P."/>
            <person name="Kasson L.M."/>
            <person name="Hardie R.A."/>
            <person name="Woodbridge P."/>
            <person name="Tindall E.A."/>
            <person name="Bertelsen M.F."/>
            <person name="Dixon D."/>
            <person name="Pyecroft S."/>
            <person name="Helgen K.M."/>
            <person name="Lesk A.M."/>
            <person name="Pringle T.H."/>
            <person name="Patterson N."/>
            <person name="Zhang Y."/>
            <person name="Kreiss A."/>
            <person name="Woods G.M."/>
            <person name="Jones M.E."/>
            <person name="Schuster S.C."/>
        </authorList>
    </citation>
    <scope>NUCLEOTIDE SEQUENCE [LARGE SCALE GENOMIC DNA]</scope>
</reference>
<feature type="transmembrane region" description="Helical" evidence="6">
    <location>
        <begin position="51"/>
        <end position="72"/>
    </location>
</feature>
<evidence type="ECO:0000256" key="7">
    <source>
        <dbReference type="SAM" id="MobiDB-lite"/>
    </source>
</evidence>
<dbReference type="CDD" id="cd13132">
    <property type="entry name" value="MATE_eukaryotic"/>
    <property type="match status" value="1"/>
</dbReference>
<sequence length="598" mass="64574">MDPAPGITAEGPSGDNKSRGQVPPRKGLRRIIPEGFGAEVWSLFKLSGPLFLFQLLIFMIFVVSTVFCGHLGKLELASVTLAVAFVNICGVSVGYGMASACDTLMSQTYGSANKKHVGVILQRGILILLLCCFPCWALFINTEEILLLLRQDPDVSRITQEYVMNFIPALPGPHPSIIVPCQTHSQRQSHSYTSYSHPDSRMGSCFFVFQGIVWPQVLSSILGNGVNGLANYIFVYIFNLGVPGSALANTISQFIQAIALFLYVVVRKLYLETWGGWSLQCLQEWEAFLSLAIPGMLMICIEWWAYEIGSLLIGLLSVVELSAQSIIYEVSTIMYMIPLGFGSAVCVRVGNALGAGDTQAAKRSSVTGVLCTVGIFFVIGSLLTIFKDVLGWIFTNDEEVNALVSWVMPVYIVYNLFESLCCVCGAVLRGTGRLIFGAAVNAVAYYAIGLPIGAVLVFVVKIGVIGLWLGMLVCVILATITFITYTARINWKLAAEEAQKRAGLHQPESQSTGPRQGPGRMAFSSVATGSNPGIVLTRYSKAESQADLLPPLEAASTLSTAGNVLSLKQLIVRRGLSLLGAVAVLILGVMIKIMTSKH</sequence>
<organism evidence="8 9">
    <name type="scientific">Sarcophilus harrisii</name>
    <name type="common">Tasmanian devil</name>
    <name type="synonym">Sarcophilus laniarius</name>
    <dbReference type="NCBI Taxonomy" id="9305"/>
    <lineage>
        <taxon>Eukaryota</taxon>
        <taxon>Metazoa</taxon>
        <taxon>Chordata</taxon>
        <taxon>Craniata</taxon>
        <taxon>Vertebrata</taxon>
        <taxon>Euteleostomi</taxon>
        <taxon>Mammalia</taxon>
        <taxon>Metatheria</taxon>
        <taxon>Dasyuromorphia</taxon>
        <taxon>Dasyuridae</taxon>
        <taxon>Sarcophilus</taxon>
    </lineage>
</organism>
<evidence type="ECO:0000256" key="5">
    <source>
        <dbReference type="ARBA" id="ARBA00023136"/>
    </source>
</evidence>
<dbReference type="GO" id="GO:0140968">
    <property type="term" value="F:polyspecific organic cation:proton antiporter activity"/>
    <property type="evidence" value="ECO:0007669"/>
    <property type="project" value="Ensembl"/>
</dbReference>
<comment type="subcellular location">
    <subcellularLocation>
        <location evidence="1">Membrane</location>
        <topology evidence="1">Multi-pass membrane protein</topology>
    </subcellularLocation>
</comment>
<evidence type="ECO:0000256" key="6">
    <source>
        <dbReference type="RuleBase" id="RU004914"/>
    </source>
</evidence>
<dbReference type="FunCoup" id="G3VW09">
    <property type="interactions" value="115"/>
</dbReference>
<dbReference type="InParanoid" id="G3VW09"/>
<keyword evidence="5 6" id="KW-0472">Membrane</keyword>
<dbReference type="InterPro" id="IPR045069">
    <property type="entry name" value="MATE_euk"/>
</dbReference>
<feature type="transmembrane region" description="Helical" evidence="6">
    <location>
        <begin position="246"/>
        <end position="266"/>
    </location>
</feature>
<dbReference type="Proteomes" id="UP000007648">
    <property type="component" value="Unassembled WGS sequence"/>
</dbReference>
<keyword evidence="3 6" id="KW-0812">Transmembrane</keyword>
<dbReference type="AlphaFoldDB" id="G3VW09"/>
<dbReference type="eggNOG" id="KOG1347">
    <property type="taxonomic scope" value="Eukaryota"/>
</dbReference>
<reference evidence="8" key="3">
    <citation type="submission" date="2025-09" db="UniProtKB">
        <authorList>
            <consortium name="Ensembl"/>
        </authorList>
    </citation>
    <scope>IDENTIFICATION</scope>
</reference>
<dbReference type="Ensembl" id="ENSSHAT00000007426.2">
    <property type="protein sequence ID" value="ENSSHAP00000007364.2"/>
    <property type="gene ID" value="ENSSHAG00000006401.2"/>
</dbReference>
<dbReference type="PANTHER" id="PTHR11206">
    <property type="entry name" value="MULTIDRUG RESISTANCE PROTEIN"/>
    <property type="match status" value="1"/>
</dbReference>
<dbReference type="GO" id="GO:0042910">
    <property type="term" value="F:xenobiotic transmembrane transporter activity"/>
    <property type="evidence" value="ECO:0007669"/>
    <property type="project" value="InterPro"/>
</dbReference>
<feature type="transmembrane region" description="Helical" evidence="6">
    <location>
        <begin position="326"/>
        <end position="347"/>
    </location>
</feature>
<name>G3VW09_SARHA</name>
<accession>G3VW09</accession>
<keyword evidence="9" id="KW-1185">Reference proteome</keyword>
<evidence type="ECO:0000313" key="9">
    <source>
        <dbReference type="Proteomes" id="UP000007648"/>
    </source>
</evidence>
<evidence type="ECO:0000313" key="8">
    <source>
        <dbReference type="Ensembl" id="ENSSHAP00000007364.2"/>
    </source>
</evidence>
<protein>
    <recommendedName>
        <fullName evidence="6">Multidrug and toxin extrusion protein</fullName>
    </recommendedName>
</protein>
<reference evidence="8" key="2">
    <citation type="submission" date="2025-08" db="UniProtKB">
        <authorList>
            <consortium name="Ensembl"/>
        </authorList>
    </citation>
    <scope>IDENTIFICATION</scope>
</reference>
<feature type="transmembrane region" description="Helical" evidence="6">
    <location>
        <begin position="287"/>
        <end position="306"/>
    </location>
</feature>
<dbReference type="GO" id="GO:0015101">
    <property type="term" value="F:organic cation transmembrane transporter activity"/>
    <property type="evidence" value="ECO:0007669"/>
    <property type="project" value="Ensembl"/>
</dbReference>
<feature type="transmembrane region" description="Helical" evidence="6">
    <location>
        <begin position="79"/>
        <end position="100"/>
    </location>
</feature>
<dbReference type="GeneTree" id="ENSGT00940000163062"/>
<feature type="transmembrane region" description="Helical" evidence="6">
    <location>
        <begin position="465"/>
        <end position="485"/>
    </location>
</feature>
<evidence type="ECO:0000256" key="3">
    <source>
        <dbReference type="ARBA" id="ARBA00022692"/>
    </source>
</evidence>
<dbReference type="Pfam" id="PF01554">
    <property type="entry name" value="MatE"/>
    <property type="match status" value="2"/>
</dbReference>
<feature type="transmembrane region" description="Helical" evidence="6">
    <location>
        <begin position="406"/>
        <end position="428"/>
    </location>
</feature>
<dbReference type="InterPro" id="IPR002528">
    <property type="entry name" value="MATE_fam"/>
</dbReference>